<evidence type="ECO:0000256" key="8">
    <source>
        <dbReference type="ARBA" id="ARBA00022741"/>
    </source>
</evidence>
<comment type="caution">
    <text evidence="17">The sequence shown here is derived from an EMBL/GenBank/DDBJ whole genome shotgun (WGS) entry which is preliminary data.</text>
</comment>
<evidence type="ECO:0000256" key="4">
    <source>
        <dbReference type="ARBA" id="ARBA00022630"/>
    </source>
</evidence>
<keyword evidence="5 15" id="KW-0288">FMN</keyword>
<dbReference type="Pfam" id="PF06574">
    <property type="entry name" value="FAD_syn"/>
    <property type="match status" value="1"/>
</dbReference>
<gene>
    <name evidence="17" type="ORF">HMPREF9304_05850</name>
</gene>
<dbReference type="EMBL" id="JRPQ01000080">
    <property type="protein sequence ID" value="KGI22179.1"/>
    <property type="molecule type" value="Genomic_DNA"/>
</dbReference>
<dbReference type="OrthoDB" id="9803667at2"/>
<dbReference type="GO" id="GO:0003919">
    <property type="term" value="F:FMN adenylyltransferase activity"/>
    <property type="evidence" value="ECO:0007669"/>
    <property type="project" value="UniProtKB-UniRule"/>
</dbReference>
<dbReference type="PANTHER" id="PTHR22749:SF6">
    <property type="entry name" value="RIBOFLAVIN KINASE"/>
    <property type="match status" value="1"/>
</dbReference>
<evidence type="ECO:0000256" key="13">
    <source>
        <dbReference type="ARBA" id="ARBA00047880"/>
    </source>
</evidence>
<dbReference type="EC" id="2.7.7.2" evidence="15"/>
<evidence type="ECO:0000256" key="6">
    <source>
        <dbReference type="ARBA" id="ARBA00022679"/>
    </source>
</evidence>
<dbReference type="CDD" id="cd02064">
    <property type="entry name" value="FAD_synthetase_N"/>
    <property type="match status" value="1"/>
</dbReference>
<evidence type="ECO:0000313" key="18">
    <source>
        <dbReference type="Proteomes" id="UP000029723"/>
    </source>
</evidence>
<dbReference type="AlphaFoldDB" id="A0A098YS63"/>
<dbReference type="SMART" id="SM00904">
    <property type="entry name" value="Flavokinase"/>
    <property type="match status" value="1"/>
</dbReference>
<organism evidence="17 18">
    <name type="scientific">Hoylesella timonensis S9-PR14</name>
    <dbReference type="NCBI Taxonomy" id="1401062"/>
    <lineage>
        <taxon>Bacteria</taxon>
        <taxon>Pseudomonadati</taxon>
        <taxon>Bacteroidota</taxon>
        <taxon>Bacteroidia</taxon>
        <taxon>Bacteroidales</taxon>
        <taxon>Prevotellaceae</taxon>
        <taxon>Hoylesella</taxon>
    </lineage>
</organism>
<evidence type="ECO:0000256" key="2">
    <source>
        <dbReference type="ARBA" id="ARBA00004726"/>
    </source>
</evidence>
<keyword evidence="10 15" id="KW-0274">FAD</keyword>
<dbReference type="GO" id="GO:0008531">
    <property type="term" value="F:riboflavin kinase activity"/>
    <property type="evidence" value="ECO:0007669"/>
    <property type="project" value="UniProtKB-UniRule"/>
</dbReference>
<evidence type="ECO:0000259" key="16">
    <source>
        <dbReference type="SMART" id="SM00904"/>
    </source>
</evidence>
<dbReference type="EC" id="2.7.1.26" evidence="15"/>
<accession>A0A098YS63</accession>
<comment type="catalytic activity">
    <reaction evidence="14 15">
        <text>FMN + ATP + H(+) = FAD + diphosphate</text>
        <dbReference type="Rhea" id="RHEA:17237"/>
        <dbReference type="ChEBI" id="CHEBI:15378"/>
        <dbReference type="ChEBI" id="CHEBI:30616"/>
        <dbReference type="ChEBI" id="CHEBI:33019"/>
        <dbReference type="ChEBI" id="CHEBI:57692"/>
        <dbReference type="ChEBI" id="CHEBI:58210"/>
        <dbReference type="EC" id="2.7.7.2"/>
    </reaction>
</comment>
<comment type="pathway">
    <text evidence="3 15">Cofactor biosynthesis; FMN biosynthesis; FMN from riboflavin (ATP route): step 1/1.</text>
</comment>
<evidence type="ECO:0000256" key="9">
    <source>
        <dbReference type="ARBA" id="ARBA00022777"/>
    </source>
</evidence>
<dbReference type="GO" id="GO:0005524">
    <property type="term" value="F:ATP binding"/>
    <property type="evidence" value="ECO:0007669"/>
    <property type="project" value="UniProtKB-UniRule"/>
</dbReference>
<comment type="function">
    <text evidence="1">Catalyzes the phosphorylation of riboflavin to FMN followed by the adenylation of FMN to FAD.</text>
</comment>
<comment type="similarity">
    <text evidence="15">Belongs to the ribF family.</text>
</comment>
<dbReference type="GO" id="GO:0009231">
    <property type="term" value="P:riboflavin biosynthetic process"/>
    <property type="evidence" value="ECO:0007669"/>
    <property type="project" value="InterPro"/>
</dbReference>
<dbReference type="Gene3D" id="3.40.50.620">
    <property type="entry name" value="HUPs"/>
    <property type="match status" value="1"/>
</dbReference>
<keyword evidence="9 15" id="KW-0418">Kinase</keyword>
<evidence type="ECO:0000256" key="11">
    <source>
        <dbReference type="ARBA" id="ARBA00022840"/>
    </source>
</evidence>
<evidence type="ECO:0000256" key="1">
    <source>
        <dbReference type="ARBA" id="ARBA00002121"/>
    </source>
</evidence>
<dbReference type="UniPathway" id="UPA00277">
    <property type="reaction ID" value="UER00407"/>
</dbReference>
<evidence type="ECO:0000256" key="12">
    <source>
        <dbReference type="ARBA" id="ARBA00023268"/>
    </source>
</evidence>
<evidence type="ECO:0000256" key="7">
    <source>
        <dbReference type="ARBA" id="ARBA00022695"/>
    </source>
</evidence>
<sequence>MKTIFLDEHTHIDEPCVATIGFFDGVHRGHQYLIHKVVEKAKQAGMPSVVVTFDQHPRAVLQKDYVPELLTTNEQKFDLLARTAVDCVVVLHFTPTMAALTAQEFMTHILHHQLKVRALFIGYDHQFGYHRREGFADYVRYGQQLGMEVIRNDAYVDDEEGKQVSSSIIRKLIREGELPLANRCLGYPYTLTSNVIGGFQEGRKLGFPTANLDIEQITQLLPAQGVYAVQAQIDKTGAWYRGMTSIGTRPTFHGTSLSIETNLLDNYHANIYQHQLSIAFYKRLREEKCFSRVDDLRQQLVQDAENVNMFFNQLNE</sequence>
<feature type="domain" description="Riboflavin kinase" evidence="16">
    <location>
        <begin position="184"/>
        <end position="312"/>
    </location>
</feature>
<dbReference type="NCBIfam" id="NF004162">
    <property type="entry name" value="PRK05627.1-5"/>
    <property type="match status" value="1"/>
</dbReference>
<evidence type="ECO:0000256" key="3">
    <source>
        <dbReference type="ARBA" id="ARBA00005201"/>
    </source>
</evidence>
<keyword evidence="8 15" id="KW-0547">Nucleotide-binding</keyword>
<dbReference type="PANTHER" id="PTHR22749">
    <property type="entry name" value="RIBOFLAVIN KINASE/FMN ADENYLYLTRANSFERASE"/>
    <property type="match status" value="1"/>
</dbReference>
<comment type="catalytic activity">
    <reaction evidence="13 15">
        <text>riboflavin + ATP = FMN + ADP + H(+)</text>
        <dbReference type="Rhea" id="RHEA:14357"/>
        <dbReference type="ChEBI" id="CHEBI:15378"/>
        <dbReference type="ChEBI" id="CHEBI:30616"/>
        <dbReference type="ChEBI" id="CHEBI:57986"/>
        <dbReference type="ChEBI" id="CHEBI:58210"/>
        <dbReference type="ChEBI" id="CHEBI:456216"/>
        <dbReference type="EC" id="2.7.1.26"/>
    </reaction>
</comment>
<dbReference type="InterPro" id="IPR023465">
    <property type="entry name" value="Riboflavin_kinase_dom_sf"/>
</dbReference>
<evidence type="ECO:0000256" key="5">
    <source>
        <dbReference type="ARBA" id="ARBA00022643"/>
    </source>
</evidence>
<keyword evidence="7 15" id="KW-0548">Nucleotidyltransferase</keyword>
<dbReference type="Pfam" id="PF01687">
    <property type="entry name" value="Flavokinase"/>
    <property type="match status" value="1"/>
</dbReference>
<dbReference type="InterPro" id="IPR002606">
    <property type="entry name" value="Riboflavin_kinase_bac"/>
</dbReference>
<dbReference type="InterPro" id="IPR015865">
    <property type="entry name" value="Riboflavin_kinase_bac/euk"/>
</dbReference>
<dbReference type="Proteomes" id="UP000029723">
    <property type="component" value="Unassembled WGS sequence"/>
</dbReference>
<dbReference type="Gene3D" id="2.40.30.30">
    <property type="entry name" value="Riboflavin kinase-like"/>
    <property type="match status" value="1"/>
</dbReference>
<dbReference type="UniPathway" id="UPA00276">
    <property type="reaction ID" value="UER00406"/>
</dbReference>
<keyword evidence="4 15" id="KW-0285">Flavoprotein</keyword>
<name>A0A098YS63_9BACT</name>
<dbReference type="SUPFAM" id="SSF82114">
    <property type="entry name" value="Riboflavin kinase-like"/>
    <property type="match status" value="1"/>
</dbReference>
<dbReference type="GO" id="GO:0006747">
    <property type="term" value="P:FAD biosynthetic process"/>
    <property type="evidence" value="ECO:0007669"/>
    <property type="project" value="UniProtKB-UniRule"/>
</dbReference>
<dbReference type="NCBIfam" id="TIGR00083">
    <property type="entry name" value="ribF"/>
    <property type="match status" value="1"/>
</dbReference>
<dbReference type="RefSeq" id="WP_036927207.1">
    <property type="nucleotide sequence ID" value="NZ_JRPQ01000080.1"/>
</dbReference>
<evidence type="ECO:0000256" key="10">
    <source>
        <dbReference type="ARBA" id="ARBA00022827"/>
    </source>
</evidence>
<evidence type="ECO:0000313" key="17">
    <source>
        <dbReference type="EMBL" id="KGI22179.1"/>
    </source>
</evidence>
<dbReference type="InterPro" id="IPR015864">
    <property type="entry name" value="FAD_synthase"/>
</dbReference>
<comment type="pathway">
    <text evidence="2 15">Cofactor biosynthesis; FAD biosynthesis; FAD from FMN: step 1/1.</text>
</comment>
<keyword evidence="11 15" id="KW-0067">ATP-binding</keyword>
<dbReference type="SUPFAM" id="SSF52374">
    <property type="entry name" value="Nucleotidylyl transferase"/>
    <property type="match status" value="1"/>
</dbReference>
<reference evidence="17 18" key="1">
    <citation type="submission" date="2014-07" db="EMBL/GenBank/DDBJ databases">
        <authorList>
            <person name="McCorrison J."/>
            <person name="Sanka R."/>
            <person name="Torralba M."/>
            <person name="Gillis M."/>
            <person name="Haft D.H."/>
            <person name="Methe B."/>
            <person name="Sutton G."/>
            <person name="Nelson K.E."/>
        </authorList>
    </citation>
    <scope>NUCLEOTIDE SEQUENCE [LARGE SCALE GENOMIC DNA]</scope>
    <source>
        <strain evidence="17 18">S9-PR14</strain>
    </source>
</reference>
<dbReference type="FunFam" id="3.40.50.620:FF:000021">
    <property type="entry name" value="Riboflavin biosynthesis protein"/>
    <property type="match status" value="1"/>
</dbReference>
<dbReference type="InterPro" id="IPR014729">
    <property type="entry name" value="Rossmann-like_a/b/a_fold"/>
</dbReference>
<keyword evidence="6 15" id="KW-0808">Transferase</keyword>
<proteinExistence type="inferred from homology"/>
<protein>
    <recommendedName>
        <fullName evidence="15">Riboflavin biosynthesis protein</fullName>
    </recommendedName>
    <domain>
        <recommendedName>
            <fullName evidence="15">Riboflavin kinase</fullName>
            <ecNumber evidence="15">2.7.1.26</ecNumber>
        </recommendedName>
        <alternativeName>
            <fullName evidence="15">Flavokinase</fullName>
        </alternativeName>
    </domain>
    <domain>
        <recommendedName>
            <fullName evidence="15">FMN adenylyltransferase</fullName>
            <ecNumber evidence="15">2.7.7.2</ecNumber>
        </recommendedName>
        <alternativeName>
            <fullName evidence="15">FAD pyrophosphorylase</fullName>
        </alternativeName>
        <alternativeName>
            <fullName evidence="15">FAD synthase</fullName>
        </alternativeName>
    </domain>
</protein>
<evidence type="ECO:0000256" key="14">
    <source>
        <dbReference type="ARBA" id="ARBA00049494"/>
    </source>
</evidence>
<dbReference type="PIRSF" id="PIRSF004491">
    <property type="entry name" value="FAD_Synth"/>
    <property type="match status" value="1"/>
</dbReference>
<evidence type="ECO:0000256" key="15">
    <source>
        <dbReference type="PIRNR" id="PIRNR004491"/>
    </source>
</evidence>
<dbReference type="InterPro" id="IPR023468">
    <property type="entry name" value="Riboflavin_kinase"/>
</dbReference>
<keyword evidence="12" id="KW-0511">Multifunctional enzyme</keyword>
<dbReference type="GO" id="GO:0009398">
    <property type="term" value="P:FMN biosynthetic process"/>
    <property type="evidence" value="ECO:0007669"/>
    <property type="project" value="UniProtKB-UniRule"/>
</dbReference>